<sequence length="116" mass="12147">MTQILIVLAAAVLTYFLFGGVTKVTRVLASTTFEVLGFNVPALFVLFVSLILGSTVWMLFEAFGIKTAAVAGAVTIEALAFYSLSRSGASNGSASLWLFNAFALGGLFILCVALLA</sequence>
<feature type="transmembrane region" description="Helical" evidence="1">
    <location>
        <begin position="67"/>
        <end position="84"/>
    </location>
</feature>
<gene>
    <name evidence="2" type="ORF">M5G27_31355</name>
</gene>
<name>A0A9X4HDC0_9PSED</name>
<proteinExistence type="predicted"/>
<dbReference type="Proteomes" id="UP001148185">
    <property type="component" value="Unassembled WGS sequence"/>
</dbReference>
<keyword evidence="1" id="KW-0472">Membrane</keyword>
<keyword evidence="1" id="KW-1133">Transmembrane helix</keyword>
<evidence type="ECO:0000313" key="2">
    <source>
        <dbReference type="EMBL" id="MDD1011941.1"/>
    </source>
</evidence>
<keyword evidence="3" id="KW-1185">Reference proteome</keyword>
<feature type="transmembrane region" description="Helical" evidence="1">
    <location>
        <begin position="96"/>
        <end position="115"/>
    </location>
</feature>
<dbReference type="EMBL" id="JAMDHA010000084">
    <property type="protein sequence ID" value="MDD1011941.1"/>
    <property type="molecule type" value="Genomic_DNA"/>
</dbReference>
<dbReference type="RefSeq" id="WP_103403738.1">
    <property type="nucleotide sequence ID" value="NZ_JAMDHA010000084.1"/>
</dbReference>
<dbReference type="AlphaFoldDB" id="A0A9X4HDC0"/>
<keyword evidence="1" id="KW-0812">Transmembrane</keyword>
<reference evidence="2 3" key="1">
    <citation type="submission" date="2022-05" db="EMBL/GenBank/DDBJ databases">
        <title>Novel Pseudomonas spp. Isolated from a Rainbow Trout Aquaculture Facility.</title>
        <authorList>
            <person name="Testerman T."/>
            <person name="Graf J."/>
        </authorList>
    </citation>
    <scope>NUCLEOTIDE SEQUENCE [LARGE SCALE GENOMIC DNA]</scope>
    <source>
        <strain evidence="2 3">ID1042</strain>
    </source>
</reference>
<protein>
    <submittedName>
        <fullName evidence="2">Uncharacterized protein</fullName>
    </submittedName>
</protein>
<feature type="transmembrane region" description="Helical" evidence="1">
    <location>
        <begin position="39"/>
        <end position="60"/>
    </location>
</feature>
<accession>A0A9X4HDC0</accession>
<evidence type="ECO:0000256" key="1">
    <source>
        <dbReference type="SAM" id="Phobius"/>
    </source>
</evidence>
<evidence type="ECO:0000313" key="3">
    <source>
        <dbReference type="Proteomes" id="UP001148185"/>
    </source>
</evidence>
<organism evidence="2 3">
    <name type="scientific">Pseudomonas shahriarae</name>
    <dbReference type="NCBI Taxonomy" id="2745512"/>
    <lineage>
        <taxon>Bacteria</taxon>
        <taxon>Pseudomonadati</taxon>
        <taxon>Pseudomonadota</taxon>
        <taxon>Gammaproteobacteria</taxon>
        <taxon>Pseudomonadales</taxon>
        <taxon>Pseudomonadaceae</taxon>
        <taxon>Pseudomonas</taxon>
    </lineage>
</organism>
<comment type="caution">
    <text evidence="2">The sequence shown here is derived from an EMBL/GenBank/DDBJ whole genome shotgun (WGS) entry which is preliminary data.</text>
</comment>